<evidence type="ECO:0000313" key="2">
    <source>
        <dbReference type="Proteomes" id="UP000245383"/>
    </source>
</evidence>
<protein>
    <submittedName>
        <fullName evidence="1">Uncharacterized protein</fullName>
    </submittedName>
</protein>
<name>A0A2T9XYZ2_9FUNG</name>
<reference evidence="1 2" key="1">
    <citation type="journal article" date="2018" name="MBio">
        <title>Comparative Genomics Reveals the Core Gene Toolbox for the Fungus-Insect Symbiosis.</title>
        <authorList>
            <person name="Wang Y."/>
            <person name="Stata M."/>
            <person name="Wang W."/>
            <person name="Stajich J.E."/>
            <person name="White M.M."/>
            <person name="Moncalvo J.M."/>
        </authorList>
    </citation>
    <scope>NUCLEOTIDE SEQUENCE [LARGE SCALE GENOMIC DNA]</scope>
    <source>
        <strain evidence="1 2">SWE-8-4</strain>
    </source>
</reference>
<comment type="caution">
    <text evidence="1">The sequence shown here is derived from an EMBL/GenBank/DDBJ whole genome shotgun (WGS) entry which is preliminary data.</text>
</comment>
<dbReference type="Proteomes" id="UP000245383">
    <property type="component" value="Unassembled WGS sequence"/>
</dbReference>
<evidence type="ECO:0000313" key="1">
    <source>
        <dbReference type="EMBL" id="PVU85298.1"/>
    </source>
</evidence>
<keyword evidence="2" id="KW-1185">Reference proteome</keyword>
<proteinExistence type="predicted"/>
<accession>A0A2T9XYZ2</accession>
<gene>
    <name evidence="1" type="ORF">BB561_006961</name>
</gene>
<organism evidence="1 2">
    <name type="scientific">Smittium simulii</name>
    <dbReference type="NCBI Taxonomy" id="133385"/>
    <lineage>
        <taxon>Eukaryota</taxon>
        <taxon>Fungi</taxon>
        <taxon>Fungi incertae sedis</taxon>
        <taxon>Zoopagomycota</taxon>
        <taxon>Kickxellomycotina</taxon>
        <taxon>Harpellomycetes</taxon>
        <taxon>Harpellales</taxon>
        <taxon>Legeriomycetaceae</taxon>
        <taxon>Smittium</taxon>
    </lineage>
</organism>
<sequence length="77" mass="8621">MKVYHEKKAFLKMEKNRQANTTQLASIIHLLNNSKSKALKKSNYGGSGKKIGCGWTRLSVDIDVAIDHVALSIDDKY</sequence>
<dbReference type="AlphaFoldDB" id="A0A2T9XYZ2"/>
<feature type="non-terminal residue" evidence="1">
    <location>
        <position position="77"/>
    </location>
</feature>
<dbReference type="EMBL" id="MBFR01000887">
    <property type="protein sequence ID" value="PVU85298.1"/>
    <property type="molecule type" value="Genomic_DNA"/>
</dbReference>